<reference evidence="2 3" key="1">
    <citation type="submission" date="2014-02" db="EMBL/GenBank/DDBJ databases">
        <title>The genome sequence of the entomopathogenic fungus Metarhizium robertsii ARSEF 2575.</title>
        <authorList>
            <person name="Giuliano Garisto Donzelli B."/>
            <person name="Roe B.A."/>
            <person name="Macmil S.L."/>
            <person name="Krasnoff S.B."/>
            <person name="Gibson D.M."/>
        </authorList>
    </citation>
    <scope>NUCLEOTIDE SEQUENCE [LARGE SCALE GENOMIC DNA]</scope>
    <source>
        <strain evidence="2 3">ARSEF 2575</strain>
    </source>
</reference>
<accession>A0A0A1V3Q0</accession>
<evidence type="ECO:0000313" key="3">
    <source>
        <dbReference type="Proteomes" id="UP000030151"/>
    </source>
</evidence>
<name>A0A0A1V3Q0_9HYPO</name>
<dbReference type="eggNOG" id="ENOG502T2EZ">
    <property type="taxonomic scope" value="Eukaryota"/>
</dbReference>
<dbReference type="OrthoDB" id="5428925at2759"/>
<dbReference type="Proteomes" id="UP000030151">
    <property type="component" value="Unassembled WGS sequence"/>
</dbReference>
<dbReference type="HOGENOM" id="CLU_015357_0_0_1"/>
<feature type="region of interest" description="Disordered" evidence="1">
    <location>
        <begin position="251"/>
        <end position="294"/>
    </location>
</feature>
<protein>
    <submittedName>
        <fullName evidence="2">Uncharacterized protein</fullName>
    </submittedName>
</protein>
<sequence length="698" mass="76466">MPWKPATGGNGQKPRAASSKSIRGHISGPIPIPDPMDEEFPMRDQTATVARNADEASSDSHLIPPEPSSNQSYKASHLRAASAGNIDPLIAHQRQHPLSAPRRASTLRGSSVSQHDRFTRISDQADGRDSKASKNSKPQRKKSTIRSALGKLFGRKKKSETNEKAGLPDWKTSDASTLLSNKQHRSDPTWERSNQMSIEPKRSFSMPITEFDRALRSHSIGPEDVMAITSVRNSISADARMSDKNVAAFEPSTHLASPRWAGGSKLTGLSPRPASSQDRGTRMAGLGDDPSEIGRAISSEAHGLKRRSRSLSVMPSLELASQGVVRRRSAEIRYWRESYAAPFMSPTSTTADEEIRQLLSGDTEEFTSSAEQRVVTPEQIVLMEAAEAKEVQTPTSTKTTEPAGASERLSLDSRVSSLETRMSRLESIVLQLGQSIPALRQPSTTQIRSSGGPRQAQLQTPDHIIHSMRIQPGDFSLADEHRQSTSRPSTRHSDASKMTFGDISDSTPRATILSPVDGEARPNFLAAPRGLDATSKSRHGSLTFEHYTNLMTLFETERSAREALEAQVRSLGRQIQVMSKSMVYTNADQSESPSLDRSLGEVSVFDYDDEDDERRHSAAPRFGYTSLGMEGSGTTAEDGSDKEYTESFVTPVETSKSSFDMYSNENDPMLSNGRKLSLSHLTMRQPLTTMPQVATKAV</sequence>
<feature type="region of interest" description="Disordered" evidence="1">
    <location>
        <begin position="385"/>
        <end position="414"/>
    </location>
</feature>
<evidence type="ECO:0000256" key="1">
    <source>
        <dbReference type="SAM" id="MobiDB-lite"/>
    </source>
</evidence>
<proteinExistence type="predicted"/>
<organism evidence="2 3">
    <name type="scientific">Metarhizium robertsii</name>
    <dbReference type="NCBI Taxonomy" id="568076"/>
    <lineage>
        <taxon>Eukaryota</taxon>
        <taxon>Fungi</taxon>
        <taxon>Dikarya</taxon>
        <taxon>Ascomycota</taxon>
        <taxon>Pezizomycotina</taxon>
        <taxon>Sordariomycetes</taxon>
        <taxon>Hypocreomycetidae</taxon>
        <taxon>Hypocreales</taxon>
        <taxon>Clavicipitaceae</taxon>
        <taxon>Metarhizium</taxon>
    </lineage>
</organism>
<gene>
    <name evidence="2" type="ORF">X797_001938</name>
</gene>
<evidence type="ECO:0000313" key="2">
    <source>
        <dbReference type="EMBL" id="EXV04266.1"/>
    </source>
</evidence>
<feature type="compositionally biased region" description="Basic and acidic residues" evidence="1">
    <location>
        <begin position="114"/>
        <end position="132"/>
    </location>
</feature>
<comment type="caution">
    <text evidence="2">The sequence shown here is derived from an EMBL/GenBank/DDBJ whole genome shotgun (WGS) entry which is preliminary data.</text>
</comment>
<dbReference type="EMBL" id="JELW01000002">
    <property type="protein sequence ID" value="EXV04266.1"/>
    <property type="molecule type" value="Genomic_DNA"/>
</dbReference>
<feature type="region of interest" description="Disordered" evidence="1">
    <location>
        <begin position="478"/>
        <end position="515"/>
    </location>
</feature>
<feature type="region of interest" description="Disordered" evidence="1">
    <location>
        <begin position="1"/>
        <end position="195"/>
    </location>
</feature>
<feature type="region of interest" description="Disordered" evidence="1">
    <location>
        <begin position="623"/>
        <end position="647"/>
    </location>
</feature>
<dbReference type="AlphaFoldDB" id="A0A0A1V3Q0"/>